<dbReference type="InterPro" id="IPR013783">
    <property type="entry name" value="Ig-like_fold"/>
</dbReference>
<feature type="domain" description="SLH" evidence="4">
    <location>
        <begin position="85"/>
        <end position="148"/>
    </location>
</feature>
<dbReference type="EMBL" id="QXQB01000002">
    <property type="protein sequence ID" value="RJX39930.1"/>
    <property type="molecule type" value="Genomic_DNA"/>
</dbReference>
<dbReference type="Pfam" id="PF00395">
    <property type="entry name" value="SLH"/>
    <property type="match status" value="2"/>
</dbReference>
<feature type="domain" description="Fibronectin type-III" evidence="3">
    <location>
        <begin position="472"/>
        <end position="562"/>
    </location>
</feature>
<dbReference type="Gene3D" id="2.60.40.10">
    <property type="entry name" value="Immunoglobulins"/>
    <property type="match status" value="4"/>
</dbReference>
<evidence type="ECO:0000259" key="3">
    <source>
        <dbReference type="PROSITE" id="PS50853"/>
    </source>
</evidence>
<dbReference type="PANTHER" id="PTHR13817:SF166">
    <property type="entry name" value="NEURONAL IGCAM-RELATED"/>
    <property type="match status" value="1"/>
</dbReference>
<evidence type="ECO:0000256" key="1">
    <source>
        <dbReference type="ARBA" id="ARBA00022737"/>
    </source>
</evidence>
<reference evidence="5 6" key="1">
    <citation type="submission" date="2018-09" db="EMBL/GenBank/DDBJ databases">
        <title>Paenibacillus aracenensis nov. sp. isolated from a cave in southern Spain.</title>
        <authorList>
            <person name="Jurado V."/>
            <person name="Gutierrez-Patricio S."/>
            <person name="Gonzalez-Pimentel J.L."/>
            <person name="Miller A.Z."/>
            <person name="Laiz L."/>
            <person name="Saiz-Jimenez C."/>
        </authorList>
    </citation>
    <scope>NUCLEOTIDE SEQUENCE [LARGE SCALE GENOMIC DNA]</scope>
    <source>
        <strain evidence="5 6">JCM 19203</strain>
    </source>
</reference>
<feature type="domain" description="Fibronectin type-III" evidence="3">
    <location>
        <begin position="384"/>
        <end position="471"/>
    </location>
</feature>
<dbReference type="Proteomes" id="UP000267798">
    <property type="component" value="Unassembled WGS sequence"/>
</dbReference>
<feature type="domain" description="Fibronectin type-III" evidence="3">
    <location>
        <begin position="290"/>
        <end position="382"/>
    </location>
</feature>
<protein>
    <recommendedName>
        <fullName evidence="7">S-layer homology domain-containing protein</fullName>
    </recommendedName>
</protein>
<feature type="compositionally biased region" description="Pro residues" evidence="2">
    <location>
        <begin position="254"/>
        <end position="268"/>
    </location>
</feature>
<dbReference type="PROSITE" id="PS50853">
    <property type="entry name" value="FN3"/>
    <property type="match status" value="3"/>
</dbReference>
<dbReference type="Pfam" id="PF00041">
    <property type="entry name" value="fn3"/>
    <property type="match status" value="3"/>
</dbReference>
<comment type="caution">
    <text evidence="5">The sequence shown here is derived from an EMBL/GenBank/DDBJ whole genome shotgun (WGS) entry which is preliminary data.</text>
</comment>
<dbReference type="InterPro" id="IPR050964">
    <property type="entry name" value="Striated_Muscle_Regulatory"/>
</dbReference>
<dbReference type="InterPro" id="IPR003961">
    <property type="entry name" value="FN3_dom"/>
</dbReference>
<proteinExistence type="predicted"/>
<accession>A0A3A6PI08</accession>
<dbReference type="InterPro" id="IPR036116">
    <property type="entry name" value="FN3_sf"/>
</dbReference>
<keyword evidence="1" id="KW-0677">Repeat</keyword>
<dbReference type="SUPFAM" id="SSF49265">
    <property type="entry name" value="Fibronectin type III"/>
    <property type="match status" value="2"/>
</dbReference>
<dbReference type="PROSITE" id="PS51272">
    <property type="entry name" value="SLH"/>
    <property type="match status" value="2"/>
</dbReference>
<sequence>MIWLVIASMIAVNGFGYWDVITYAEKAPLTDIAGSYSHNEITALVEAGIMTGYGDGSFKPASSITRAEFSAVIAKLLGLQEMPDKAAVFTDVDTSAWYIGYVGALSNAGIINGTAPGIFDPQASITREELAALFVRALGLEEIALKLPLEETYADSEFVSDWAKPYTALANRIGLIRGIIDRDGTMTIQPKEKAQRQAAARLAYEFMTNHEVYFNEAQRLMQLPASPSPEPSAAPSASPSSEPTATPSATPAPTWAPSPTATPVPTRTPSPTATPTISPTPTPTPTPIPTPQPPTGLIAASGDTVVTLTWEASAAALFYTVYQSTVSGTAFEEAATHVTATTATLTGLSNGTPYYFVVRAVNAGGESEFSAETSATPQVAAPVAPVLNEAVSGDMQVTLSWTAVPKATSYIVYYSIIQGTQYVEVARNITSTTATITELANGRTYYFVVRAVNAGGESSYSNSLSAAPVLPPPDTPANIRVTNGYQQATVQWNASARAARYNVYMSTVSGSEYSLVASNVAGTNYTVTNLTSGIPYYIVVRAINTAGESAPSAEANAMSYLEAPRGNSHYNYVSDMMLFWSKPANATRVKVFWSTTSDGPYTEYLPQYSFNTSVAFRPVVNGTTYYIKYIAVYPDGESDFSSVYTAPYYY</sequence>
<evidence type="ECO:0000259" key="4">
    <source>
        <dbReference type="PROSITE" id="PS51272"/>
    </source>
</evidence>
<feature type="domain" description="SLH" evidence="4">
    <location>
        <begin position="24"/>
        <end position="83"/>
    </location>
</feature>
<name>A0A3A6PI08_9BACL</name>
<feature type="compositionally biased region" description="Low complexity" evidence="2">
    <location>
        <begin position="233"/>
        <end position="253"/>
    </location>
</feature>
<gene>
    <name evidence="5" type="ORF">D3P09_11105</name>
</gene>
<dbReference type="AlphaFoldDB" id="A0A3A6PI08"/>
<evidence type="ECO:0000313" key="5">
    <source>
        <dbReference type="EMBL" id="RJX39930.1"/>
    </source>
</evidence>
<evidence type="ECO:0000313" key="6">
    <source>
        <dbReference type="Proteomes" id="UP000267798"/>
    </source>
</evidence>
<keyword evidence="6" id="KW-1185">Reference proteome</keyword>
<dbReference type="InterPro" id="IPR001119">
    <property type="entry name" value="SLH_dom"/>
</dbReference>
<evidence type="ECO:0008006" key="7">
    <source>
        <dbReference type="Google" id="ProtNLM"/>
    </source>
</evidence>
<evidence type="ECO:0000256" key="2">
    <source>
        <dbReference type="SAM" id="MobiDB-lite"/>
    </source>
</evidence>
<dbReference type="CDD" id="cd00063">
    <property type="entry name" value="FN3"/>
    <property type="match status" value="3"/>
</dbReference>
<dbReference type="PANTHER" id="PTHR13817">
    <property type="entry name" value="TITIN"/>
    <property type="match status" value="1"/>
</dbReference>
<dbReference type="SMART" id="SM00060">
    <property type="entry name" value="FN3"/>
    <property type="match status" value="4"/>
</dbReference>
<feature type="region of interest" description="Disordered" evidence="2">
    <location>
        <begin position="223"/>
        <end position="298"/>
    </location>
</feature>
<feature type="compositionally biased region" description="Pro residues" evidence="2">
    <location>
        <begin position="278"/>
        <end position="294"/>
    </location>
</feature>
<organism evidence="5 6">
    <name type="scientific">Paenibacillus pinisoli</name>
    <dbReference type="NCBI Taxonomy" id="1276110"/>
    <lineage>
        <taxon>Bacteria</taxon>
        <taxon>Bacillati</taxon>
        <taxon>Bacillota</taxon>
        <taxon>Bacilli</taxon>
        <taxon>Bacillales</taxon>
        <taxon>Paenibacillaceae</taxon>
        <taxon>Paenibacillus</taxon>
    </lineage>
</organism>